<dbReference type="SUPFAM" id="SSF103481">
    <property type="entry name" value="Multidrug resistance efflux transporter EmrE"/>
    <property type="match status" value="1"/>
</dbReference>
<evidence type="ECO:0000259" key="8">
    <source>
        <dbReference type="Pfam" id="PF04230"/>
    </source>
</evidence>
<dbReference type="InterPro" id="IPR050186">
    <property type="entry name" value="TPT_transporter"/>
</dbReference>
<feature type="transmembrane region" description="Helical" evidence="5">
    <location>
        <begin position="49"/>
        <end position="70"/>
    </location>
</feature>
<keyword evidence="2 5" id="KW-0812">Transmembrane</keyword>
<accession>A0A914BC57</accession>
<evidence type="ECO:0000256" key="3">
    <source>
        <dbReference type="ARBA" id="ARBA00022989"/>
    </source>
</evidence>
<dbReference type="EnsemblMetazoa" id="XM_038217701.1">
    <property type="protein sequence ID" value="XP_038073629.1"/>
    <property type="gene ID" value="LOC119741803"/>
</dbReference>
<name>A0A914BC57_PATMI</name>
<dbReference type="SUPFAM" id="SSF53448">
    <property type="entry name" value="Nucleotide-diphospho-sugar transferases"/>
    <property type="match status" value="2"/>
</dbReference>
<feature type="domain" description="Sugar phosphate transporter" evidence="7">
    <location>
        <begin position="5"/>
        <end position="294"/>
    </location>
</feature>
<keyword evidence="4 5" id="KW-0472">Membrane</keyword>
<dbReference type="OrthoDB" id="409543at2759"/>
<evidence type="ECO:0008006" key="11">
    <source>
        <dbReference type="Google" id="ProtNLM"/>
    </source>
</evidence>
<dbReference type="GeneID" id="119741803"/>
<evidence type="ECO:0000256" key="4">
    <source>
        <dbReference type="ARBA" id="ARBA00023136"/>
    </source>
</evidence>
<dbReference type="Gene3D" id="3.90.550.20">
    <property type="match status" value="1"/>
</dbReference>
<dbReference type="InterPro" id="IPR007345">
    <property type="entry name" value="Polysacch_pyruvyl_Trfase"/>
</dbReference>
<sequence>MATVVLFVAVWWIANMVATISSKKAASGIKPDATDSLATWTGTAALKDLRWIELTMLQHLFGALLANTWLLVFRRKSVFPKESINPKHMLLAVTGNLVGNLATNASFAAVSSSLTQVIKSCEPIFTFVFALLFYKNSGNLTRNVLFSIIVMVVGTCLFISGEVSFNIWGLGAAVISNIAFPIRNIYLKKLGQSWDDPLQKIAVVSNLNVLILLPFAIMSMSSLDKLPRLESFTSATFHFIYNAASIMVLQAFSPVEHAMLNLSKRMFVILANMIVFSTPFTFWTVTGLLVIFSGHYNNQGGRIFMQIMKMRRCFSPAIIIFGISSFCWFVGFFRSDALMNQLQMQLTQYQPREVITTAWVYERPIPYNVVENIEAFLDRNPGMTVKVFCGTSQCMKAVQDTHNPEITGEFLVLPEIFKKTPLELWLARHPIHKILTGVDFEDHVYEAVRLALLWHHGGIHFDPSIKHGEFTIPGHQEAWVSIGTNLTQTKTHGVLSVSRFPVHSAFIANLTKAFCREYSRNITNGKPRSLQKFDFQRLVGNMLHRYCMSGDCCPTHIETELERISVVDARRRHFGTLSYASRARRFKRANVGDEVQSFPGIQFLPFVDRFVDRDNFNKAKRDTHIRMFFNAWYGDAGMTWPPPRNIDPITLSVHIHNRVRPMFTKYIKYLQSKEPIGCRDSDTLEFLKQNNVEAFLSGCLTLLIQTPNIEDKRSGQIFLVDVEKAFAALLPPDIKRRAIRVMHYKGKGGGKSTNKGRFQAAYNLIQKYSKARVVITQRVHCALPCVAMGTPVIFINFNRMPGGGAERGLKVSPRVTGLTTLFHTIDAFNMSQESIAQWLRDFNWRKPPPNPDVSMRMRLRATDWNVIRQDLVLYDSARKFGLLPLSPPATNTPNQLVFHLILNRTRNLTSLDWPKWRTIESIFYHYPHARIIIHSDNLQTGQFDVLTESGYTIEVHGLSANIVNNIMKNKIDIKHFRRFGSGLNEEDFAKLAVLFQWGGVYIDADVILLRQLDLSLINTLVWGSEKQNSFDLSFMRFERRHPFLETAILKASEWQASPKDGNVSAFEALLFHTWFNNFKNSVKVLPQGDFFKQFSAPNERDCLQSTFGPVFESSMKQVRLEVRFAKVKGLLTNLSKLKNGTICKYLFNSFCVLCNNMY</sequence>
<evidence type="ECO:0000313" key="10">
    <source>
        <dbReference type="Proteomes" id="UP000887568"/>
    </source>
</evidence>
<dbReference type="InterPro" id="IPR007577">
    <property type="entry name" value="GlycoTrfase_DXD_sugar-bd_CS"/>
</dbReference>
<dbReference type="RefSeq" id="XP_038073629.1">
    <property type="nucleotide sequence ID" value="XM_038217701.1"/>
</dbReference>
<dbReference type="InterPro" id="IPR029044">
    <property type="entry name" value="Nucleotide-diphossugar_trans"/>
</dbReference>
<proteinExistence type="predicted"/>
<keyword evidence="10" id="KW-1185">Reference proteome</keyword>
<dbReference type="Pfam" id="PF03151">
    <property type="entry name" value="TPT"/>
    <property type="match status" value="1"/>
</dbReference>
<feature type="domain" description="Polysaccharide pyruvyl transferase" evidence="8">
    <location>
        <begin position="646"/>
        <end position="796"/>
    </location>
</feature>
<dbReference type="Pfam" id="PF04488">
    <property type="entry name" value="Gly_transf_sug"/>
    <property type="match status" value="1"/>
</dbReference>
<evidence type="ECO:0000256" key="1">
    <source>
        <dbReference type="ARBA" id="ARBA00004141"/>
    </source>
</evidence>
<feature type="transmembrane region" description="Helical" evidence="5">
    <location>
        <begin position="313"/>
        <end position="333"/>
    </location>
</feature>
<feature type="signal peptide" evidence="6">
    <location>
        <begin position="1"/>
        <end position="22"/>
    </location>
</feature>
<dbReference type="Proteomes" id="UP000887568">
    <property type="component" value="Unplaced"/>
</dbReference>
<evidence type="ECO:0000313" key="9">
    <source>
        <dbReference type="EnsemblMetazoa" id="XP_038073629.1"/>
    </source>
</evidence>
<evidence type="ECO:0000256" key="6">
    <source>
        <dbReference type="SAM" id="SignalP"/>
    </source>
</evidence>
<reference evidence="9" key="1">
    <citation type="submission" date="2022-11" db="UniProtKB">
        <authorList>
            <consortium name="EnsemblMetazoa"/>
        </authorList>
    </citation>
    <scope>IDENTIFICATION</scope>
</reference>
<dbReference type="AlphaFoldDB" id="A0A914BC57"/>
<feature type="transmembrane region" description="Helical" evidence="5">
    <location>
        <begin position="198"/>
        <end position="217"/>
    </location>
</feature>
<organism evidence="9 10">
    <name type="scientific">Patiria miniata</name>
    <name type="common">Bat star</name>
    <name type="synonym">Asterina miniata</name>
    <dbReference type="NCBI Taxonomy" id="46514"/>
    <lineage>
        <taxon>Eukaryota</taxon>
        <taxon>Metazoa</taxon>
        <taxon>Echinodermata</taxon>
        <taxon>Eleutherozoa</taxon>
        <taxon>Asterozoa</taxon>
        <taxon>Asteroidea</taxon>
        <taxon>Valvatacea</taxon>
        <taxon>Valvatida</taxon>
        <taxon>Asterinidae</taxon>
        <taxon>Patiria</taxon>
    </lineage>
</organism>
<feature type="transmembrane region" description="Helical" evidence="5">
    <location>
        <begin position="167"/>
        <end position="186"/>
    </location>
</feature>
<evidence type="ECO:0000256" key="5">
    <source>
        <dbReference type="SAM" id="Phobius"/>
    </source>
</evidence>
<dbReference type="InterPro" id="IPR037185">
    <property type="entry name" value="EmrE-like"/>
</dbReference>
<dbReference type="Pfam" id="PF04230">
    <property type="entry name" value="PS_pyruv_trans"/>
    <property type="match status" value="1"/>
</dbReference>
<dbReference type="PANTHER" id="PTHR11132">
    <property type="entry name" value="SOLUTE CARRIER FAMILY 35"/>
    <property type="match status" value="1"/>
</dbReference>
<protein>
    <recommendedName>
        <fullName evidence="11">Sugar phosphate transporter domain-containing protein</fullName>
    </recommendedName>
</protein>
<dbReference type="GO" id="GO:0016020">
    <property type="term" value="C:membrane"/>
    <property type="evidence" value="ECO:0007669"/>
    <property type="project" value="UniProtKB-SubCell"/>
</dbReference>
<keyword evidence="6" id="KW-0732">Signal</keyword>
<evidence type="ECO:0000259" key="7">
    <source>
        <dbReference type="Pfam" id="PF03151"/>
    </source>
</evidence>
<feature type="chain" id="PRO_5037493800" description="Sugar phosphate transporter domain-containing protein" evidence="6">
    <location>
        <begin position="23"/>
        <end position="1158"/>
    </location>
</feature>
<feature type="transmembrane region" description="Helical" evidence="5">
    <location>
        <begin position="266"/>
        <end position="292"/>
    </location>
</feature>
<feature type="transmembrane region" description="Helical" evidence="5">
    <location>
        <begin position="143"/>
        <end position="161"/>
    </location>
</feature>
<keyword evidence="3 5" id="KW-1133">Transmembrane helix</keyword>
<comment type="subcellular location">
    <subcellularLocation>
        <location evidence="1">Membrane</location>
        <topology evidence="1">Multi-pass membrane protein</topology>
    </subcellularLocation>
</comment>
<evidence type="ECO:0000256" key="2">
    <source>
        <dbReference type="ARBA" id="ARBA00022692"/>
    </source>
</evidence>
<dbReference type="InterPro" id="IPR004853">
    <property type="entry name" value="Sugar_P_trans_dom"/>
</dbReference>